<name>A0A150PD55_SORCE</name>
<dbReference type="EMBL" id="JELY01002103">
    <property type="protein sequence ID" value="KYF53597.1"/>
    <property type="molecule type" value="Genomic_DNA"/>
</dbReference>
<reference evidence="1 2" key="1">
    <citation type="submission" date="2014-02" db="EMBL/GenBank/DDBJ databases">
        <title>The small core and large imbalanced accessory genome model reveals a collaborative survival strategy of Sorangium cellulosum strains in nature.</title>
        <authorList>
            <person name="Han K."/>
            <person name="Peng R."/>
            <person name="Blom J."/>
            <person name="Li Y.-Z."/>
        </authorList>
    </citation>
    <scope>NUCLEOTIDE SEQUENCE [LARGE SCALE GENOMIC DNA]</scope>
    <source>
        <strain evidence="1 2">So0157-25</strain>
    </source>
</reference>
<dbReference type="Proteomes" id="UP000075420">
    <property type="component" value="Unassembled WGS sequence"/>
</dbReference>
<organism evidence="1 2">
    <name type="scientific">Sorangium cellulosum</name>
    <name type="common">Polyangium cellulosum</name>
    <dbReference type="NCBI Taxonomy" id="56"/>
    <lineage>
        <taxon>Bacteria</taxon>
        <taxon>Pseudomonadati</taxon>
        <taxon>Myxococcota</taxon>
        <taxon>Polyangia</taxon>
        <taxon>Polyangiales</taxon>
        <taxon>Polyangiaceae</taxon>
        <taxon>Sorangium</taxon>
    </lineage>
</organism>
<proteinExistence type="predicted"/>
<sequence>MNLVLLVEGAETEPRVYEAWLRHRLPALRREPNVADLTANGYVLVSGKGYPSCYRRIAGLLQDIDANPGRVQELWICIDSEEDTYEDRYAEVQRAVQAELQNNRMARTNPSLEIRFIIQHCCIETWFLGHDGFLRAGPQSRQLVGFKRFYDVSSDDPERMATYPGYVTRASFHLAYLKAMLAERSYRYSKQRPGVVIEPSYFEALQARCARTGHLASFRHLLEALRAADDVGS</sequence>
<evidence type="ECO:0008006" key="3">
    <source>
        <dbReference type="Google" id="ProtNLM"/>
    </source>
</evidence>
<accession>A0A150PD55</accession>
<gene>
    <name evidence="1" type="ORF">BE08_28810</name>
</gene>
<dbReference type="AlphaFoldDB" id="A0A150PD55"/>
<evidence type="ECO:0000313" key="1">
    <source>
        <dbReference type="EMBL" id="KYF53597.1"/>
    </source>
</evidence>
<evidence type="ECO:0000313" key="2">
    <source>
        <dbReference type="Proteomes" id="UP000075420"/>
    </source>
</evidence>
<protein>
    <recommendedName>
        <fullName evidence="3">DUF4276 family protein</fullName>
    </recommendedName>
</protein>
<comment type="caution">
    <text evidence="1">The sequence shown here is derived from an EMBL/GenBank/DDBJ whole genome shotgun (WGS) entry which is preliminary data.</text>
</comment>